<evidence type="ECO:0000313" key="1">
    <source>
        <dbReference type="Proteomes" id="UP001652662"/>
    </source>
</evidence>
<keyword evidence="1" id="KW-1185">Reference proteome</keyword>
<sequence>MSEKQNHDSSYQTQAHLPTAELPVSYLDRLLQKDQYAQHQRSSTEVFLFAMVDYLTDYILEKVSAEVSNGGIIPQDVEGAVDNNGAPRRQLRNSAFTLFGEMPGARRSG</sequence>
<gene>
    <name evidence="2" type="primary">H2AP</name>
</gene>
<reference evidence="2" key="1">
    <citation type="submission" date="2025-08" db="UniProtKB">
        <authorList>
            <consortium name="RefSeq"/>
        </authorList>
    </citation>
    <scope>IDENTIFICATION</scope>
    <source>
        <tissue evidence="2">Blood</tissue>
    </source>
</reference>
<dbReference type="Gene3D" id="1.10.20.10">
    <property type="entry name" value="Histone, subunit A"/>
    <property type="match status" value="1"/>
</dbReference>
<organism evidence="1 2">
    <name type="scientific">Equus przewalskii</name>
    <name type="common">Przewalski's horse</name>
    <name type="synonym">Equus caballus przewalskii</name>
    <dbReference type="NCBI Taxonomy" id="9798"/>
    <lineage>
        <taxon>Eukaryota</taxon>
        <taxon>Metazoa</taxon>
        <taxon>Chordata</taxon>
        <taxon>Craniata</taxon>
        <taxon>Vertebrata</taxon>
        <taxon>Euteleostomi</taxon>
        <taxon>Mammalia</taxon>
        <taxon>Eutheria</taxon>
        <taxon>Laurasiatheria</taxon>
        <taxon>Perissodactyla</taxon>
        <taxon>Equidae</taxon>
        <taxon>Equus</taxon>
    </lineage>
</organism>
<dbReference type="Proteomes" id="UP001652662">
    <property type="component" value="Chromosome X"/>
</dbReference>
<dbReference type="SUPFAM" id="SSF47113">
    <property type="entry name" value="Histone-fold"/>
    <property type="match status" value="1"/>
</dbReference>
<name>A0ABM4N9A2_EQUPR</name>
<dbReference type="GeneID" id="139081107"/>
<dbReference type="InterPro" id="IPR009072">
    <property type="entry name" value="Histone-fold"/>
</dbReference>
<accession>A0ABM4N9A2</accession>
<protein>
    <submittedName>
        <fullName evidence="2">Huntingtin-interacting protein M</fullName>
    </submittedName>
</protein>
<dbReference type="RefSeq" id="XP_070461519.1">
    <property type="nucleotide sequence ID" value="XM_070605418.1"/>
</dbReference>
<evidence type="ECO:0000313" key="2">
    <source>
        <dbReference type="RefSeq" id="XP_070461519.1"/>
    </source>
</evidence>
<proteinExistence type="predicted"/>